<keyword evidence="1" id="KW-0472">Membrane</keyword>
<evidence type="ECO:0000313" key="2">
    <source>
        <dbReference type="EMBL" id="AYE33852.1"/>
    </source>
</evidence>
<keyword evidence="1" id="KW-1133">Transmembrane helix</keyword>
<sequence length="61" mass="6971">MLLCEFMGKFMFVSAFCIGLFILSDILMMSILSNIEITLLVVSIIFVIIYAKTGNRFEIKK</sequence>
<dbReference type="KEGG" id="csep:CP523_04870"/>
<dbReference type="RefSeq" id="WP_120140581.1">
    <property type="nucleotide sequence ID" value="NZ_CP023671.1"/>
</dbReference>
<keyword evidence="1" id="KW-0812">Transmembrane</keyword>
<dbReference type="Proteomes" id="UP000280586">
    <property type="component" value="Chromosome"/>
</dbReference>
<keyword evidence="5" id="KW-1185">Reference proteome</keyword>
<accession>A0A9N7PKB3</accession>
<dbReference type="AlphaFoldDB" id="A0A9N7PKB3"/>
<gene>
    <name evidence="2" type="ORF">CP523_04870</name>
    <name evidence="3" type="ORF">NH397_13125</name>
</gene>
<proteinExistence type="predicted"/>
<feature type="transmembrane region" description="Helical" evidence="1">
    <location>
        <begin position="12"/>
        <end position="31"/>
    </location>
</feature>
<reference evidence="2 4" key="1">
    <citation type="submission" date="2017-09" db="EMBL/GenBank/DDBJ databases">
        <authorList>
            <person name="Thomas P."/>
            <person name="Seyboldt C."/>
        </authorList>
    </citation>
    <scope>NUCLEOTIDE SEQUENCE [LARGE SCALE GENOMIC DNA]</scope>
    <source>
        <strain evidence="2 4">DSM 7534</strain>
    </source>
</reference>
<dbReference type="Proteomes" id="UP001055437">
    <property type="component" value="Chromosome"/>
</dbReference>
<evidence type="ECO:0000313" key="3">
    <source>
        <dbReference type="EMBL" id="USS00417.1"/>
    </source>
</evidence>
<feature type="transmembrane region" description="Helical" evidence="1">
    <location>
        <begin position="37"/>
        <end position="53"/>
    </location>
</feature>
<evidence type="ECO:0000313" key="5">
    <source>
        <dbReference type="Proteomes" id="UP001055437"/>
    </source>
</evidence>
<protein>
    <submittedName>
        <fullName evidence="2">Uncharacterized protein</fullName>
    </submittedName>
</protein>
<dbReference type="EMBL" id="CP099799">
    <property type="protein sequence ID" value="USS00417.1"/>
    <property type="molecule type" value="Genomic_DNA"/>
</dbReference>
<evidence type="ECO:0000256" key="1">
    <source>
        <dbReference type="SAM" id="Phobius"/>
    </source>
</evidence>
<name>A0A9N7PKB3_CLOSE</name>
<dbReference type="EMBL" id="CP023671">
    <property type="protein sequence ID" value="AYE33852.1"/>
    <property type="molecule type" value="Genomic_DNA"/>
</dbReference>
<evidence type="ECO:0000313" key="4">
    <source>
        <dbReference type="Proteomes" id="UP000280586"/>
    </source>
</evidence>
<reference evidence="3" key="2">
    <citation type="submission" date="2022-06" db="EMBL/GenBank/DDBJ databases">
        <authorList>
            <person name="Holder M.E."/>
            <person name="Ajami N.J."/>
            <person name="Petrosino J.F."/>
        </authorList>
    </citation>
    <scope>NUCLEOTIDE SEQUENCE</scope>
    <source>
        <strain evidence="3">RMA 8861</strain>
    </source>
</reference>
<organism evidence="2 4">
    <name type="scientific">Clostridium septicum</name>
    <dbReference type="NCBI Taxonomy" id="1504"/>
    <lineage>
        <taxon>Bacteria</taxon>
        <taxon>Bacillati</taxon>
        <taxon>Bacillota</taxon>
        <taxon>Clostridia</taxon>
        <taxon>Eubacteriales</taxon>
        <taxon>Clostridiaceae</taxon>
        <taxon>Clostridium</taxon>
    </lineage>
</organism>
<dbReference type="GeneID" id="303560014"/>